<dbReference type="GeneID" id="14887311"/>
<feature type="domain" description="CUE" evidence="2">
    <location>
        <begin position="3"/>
        <end position="46"/>
    </location>
</feature>
<organism evidence="3 4">
    <name type="scientific">Entamoeba invadens IP1</name>
    <dbReference type="NCBI Taxonomy" id="370355"/>
    <lineage>
        <taxon>Eukaryota</taxon>
        <taxon>Amoebozoa</taxon>
        <taxon>Evosea</taxon>
        <taxon>Archamoebae</taxon>
        <taxon>Mastigamoebida</taxon>
        <taxon>Entamoebidae</taxon>
        <taxon>Entamoeba</taxon>
    </lineage>
</organism>
<dbReference type="GO" id="GO:0043130">
    <property type="term" value="F:ubiquitin binding"/>
    <property type="evidence" value="ECO:0007669"/>
    <property type="project" value="InterPro"/>
</dbReference>
<keyword evidence="4" id="KW-1185">Reference proteome</keyword>
<dbReference type="InterPro" id="IPR003892">
    <property type="entry name" value="CUE"/>
</dbReference>
<dbReference type="EMBL" id="KB206756">
    <property type="protein sequence ID" value="ELP88102.1"/>
    <property type="molecule type" value="Genomic_DNA"/>
</dbReference>
<evidence type="ECO:0000313" key="3">
    <source>
        <dbReference type="EMBL" id="ELP88102.1"/>
    </source>
</evidence>
<evidence type="ECO:0000313" key="4">
    <source>
        <dbReference type="Proteomes" id="UP000014680"/>
    </source>
</evidence>
<gene>
    <name evidence="3" type="ORF">EIN_222550</name>
</gene>
<dbReference type="KEGG" id="eiv:EIN_222550"/>
<reference evidence="3 4" key="1">
    <citation type="submission" date="2012-10" db="EMBL/GenBank/DDBJ databases">
        <authorList>
            <person name="Zafar N."/>
            <person name="Inman J."/>
            <person name="Hall N."/>
            <person name="Lorenzi H."/>
            <person name="Caler E."/>
        </authorList>
    </citation>
    <scope>NUCLEOTIDE SEQUENCE [LARGE SCALE GENOMIC DNA]</scope>
    <source>
        <strain evidence="3 4">IP1</strain>
    </source>
</reference>
<dbReference type="CDD" id="cd14279">
    <property type="entry name" value="CUE"/>
    <property type="match status" value="1"/>
</dbReference>
<proteinExistence type="predicted"/>
<accession>A0A0A1U223</accession>
<feature type="compositionally biased region" description="Polar residues" evidence="1">
    <location>
        <begin position="107"/>
        <end position="118"/>
    </location>
</feature>
<evidence type="ECO:0000259" key="2">
    <source>
        <dbReference type="PROSITE" id="PS51140"/>
    </source>
</evidence>
<name>A0A0A1U223_ENTIV</name>
<evidence type="ECO:0000256" key="1">
    <source>
        <dbReference type="SAM" id="MobiDB-lite"/>
    </source>
</evidence>
<dbReference type="VEuPathDB" id="AmoebaDB:EIN_222550"/>
<sequence length="409" mass="46208">MEERKSNLLFLNQSFPTIDKSIIKLTFQKYSYDVLRTVNELMYIKDRQPPKVSTKKNVLDSFNETISKVGKSIDNFLDEISSNLKKSPSPQSAKSEPTNLEKKDESINSTQQNKTVSQIRENEIQLKKEMNSEKEQTQQPTENKQDDVLVLHKELAPLVLPPQQLPLEKQLEKTDEIQPDKIPVPVEVPSKKSKDLIHVIEDYTSDNSAFSNLQIVRGSVDEERIEPSLDCRVINNSVEVCYYIPEGMLTSGSWVGLFDAHETTTTAFIKKSECKTNVGSIHFESVVRGKYTVKLFLKRENGFFMKEALVFVGKPIEALLTVSVSLGKKCVLVEVPDKEQFWAGIYPTSKSIPNSSPVVNGWSSNNSSVQLDISHLLVGRYECRIFGEGAVEGVIFRSYHSCCDVVFTI</sequence>
<dbReference type="RefSeq" id="XP_004254873.1">
    <property type="nucleotide sequence ID" value="XM_004254825.1"/>
</dbReference>
<feature type="compositionally biased region" description="Polar residues" evidence="1">
    <location>
        <begin position="82"/>
        <end position="98"/>
    </location>
</feature>
<feature type="region of interest" description="Disordered" evidence="1">
    <location>
        <begin position="82"/>
        <end position="118"/>
    </location>
</feature>
<dbReference type="Proteomes" id="UP000014680">
    <property type="component" value="Unassembled WGS sequence"/>
</dbReference>
<protein>
    <recommendedName>
        <fullName evidence="2">CUE domain-containing protein</fullName>
    </recommendedName>
</protein>
<dbReference type="PROSITE" id="PS51140">
    <property type="entry name" value="CUE"/>
    <property type="match status" value="1"/>
</dbReference>
<dbReference type="AlphaFoldDB" id="A0A0A1U223"/>